<evidence type="ECO:0000313" key="2">
    <source>
        <dbReference type="Proteomes" id="UP001558613"/>
    </source>
</evidence>
<dbReference type="InterPro" id="IPR013783">
    <property type="entry name" value="Ig-like_fold"/>
</dbReference>
<name>A0ABR3NWW8_9TELE</name>
<sequence length="248" mass="28294">MVNIGETATFSCEYSQNHINDLKIIFKEEKDSIEMICSTRNGGRKIQYSDEEHRIHLQSKVGVSRVSSYSGGGLMIKCEHPQYKTKPKYICKEPDEFSERRKVQEFRDEMDGNGDVSYMNDTRAGVLIVFLEAESCRDAGTYRLVCVDLCLIRWILSDLWKLKHKRQDPGSVQMKSNDDLPTIPSDGLLYAAVSFQKHEESLSDAAVRFTDVIFGQILDHVQMIIMMIYPPQFPSDGLLYAAVSFQEA</sequence>
<organism evidence="1 2">
    <name type="scientific">Cirrhinus molitorella</name>
    <name type="common">mud carp</name>
    <dbReference type="NCBI Taxonomy" id="172907"/>
    <lineage>
        <taxon>Eukaryota</taxon>
        <taxon>Metazoa</taxon>
        <taxon>Chordata</taxon>
        <taxon>Craniata</taxon>
        <taxon>Vertebrata</taxon>
        <taxon>Euteleostomi</taxon>
        <taxon>Actinopterygii</taxon>
        <taxon>Neopterygii</taxon>
        <taxon>Teleostei</taxon>
        <taxon>Ostariophysi</taxon>
        <taxon>Cypriniformes</taxon>
        <taxon>Cyprinidae</taxon>
        <taxon>Labeoninae</taxon>
        <taxon>Labeonini</taxon>
        <taxon>Cirrhinus</taxon>
    </lineage>
</organism>
<protein>
    <submittedName>
        <fullName evidence="1">Uncharacterized protein</fullName>
    </submittedName>
</protein>
<dbReference type="EMBL" id="JAYMGO010000001">
    <property type="protein sequence ID" value="KAL1281394.1"/>
    <property type="molecule type" value="Genomic_DNA"/>
</dbReference>
<dbReference type="Proteomes" id="UP001558613">
    <property type="component" value="Unassembled WGS sequence"/>
</dbReference>
<gene>
    <name evidence="1" type="ORF">QQF64_000197</name>
</gene>
<reference evidence="1 2" key="1">
    <citation type="submission" date="2023-09" db="EMBL/GenBank/DDBJ databases">
        <authorList>
            <person name="Wang M."/>
        </authorList>
    </citation>
    <scope>NUCLEOTIDE SEQUENCE [LARGE SCALE GENOMIC DNA]</scope>
    <source>
        <strain evidence="1">GT-2023</strain>
        <tissue evidence="1">Liver</tissue>
    </source>
</reference>
<evidence type="ECO:0000313" key="1">
    <source>
        <dbReference type="EMBL" id="KAL1281394.1"/>
    </source>
</evidence>
<proteinExistence type="predicted"/>
<dbReference type="Gene3D" id="2.60.40.10">
    <property type="entry name" value="Immunoglobulins"/>
    <property type="match status" value="1"/>
</dbReference>
<comment type="caution">
    <text evidence="1">The sequence shown here is derived from an EMBL/GenBank/DDBJ whole genome shotgun (WGS) entry which is preliminary data.</text>
</comment>
<keyword evidence="2" id="KW-1185">Reference proteome</keyword>
<accession>A0ABR3NWW8</accession>